<dbReference type="Pfam" id="PF20684">
    <property type="entry name" value="Fung_rhodopsin"/>
    <property type="match status" value="1"/>
</dbReference>
<dbReference type="InterPro" id="IPR049326">
    <property type="entry name" value="Rhodopsin_dom_fungi"/>
</dbReference>
<protein>
    <recommendedName>
        <fullName evidence="7">Rhodopsin domain-containing protein</fullName>
    </recommendedName>
</protein>
<evidence type="ECO:0000256" key="3">
    <source>
        <dbReference type="ARBA" id="ARBA00022989"/>
    </source>
</evidence>
<evidence type="ECO:0000313" key="8">
    <source>
        <dbReference type="EMBL" id="KAF2681131.1"/>
    </source>
</evidence>
<evidence type="ECO:0000256" key="1">
    <source>
        <dbReference type="ARBA" id="ARBA00004141"/>
    </source>
</evidence>
<dbReference type="Proteomes" id="UP000799291">
    <property type="component" value="Unassembled WGS sequence"/>
</dbReference>
<organism evidence="8 9">
    <name type="scientific">Lentithecium fluviatile CBS 122367</name>
    <dbReference type="NCBI Taxonomy" id="1168545"/>
    <lineage>
        <taxon>Eukaryota</taxon>
        <taxon>Fungi</taxon>
        <taxon>Dikarya</taxon>
        <taxon>Ascomycota</taxon>
        <taxon>Pezizomycotina</taxon>
        <taxon>Dothideomycetes</taxon>
        <taxon>Pleosporomycetidae</taxon>
        <taxon>Pleosporales</taxon>
        <taxon>Massarineae</taxon>
        <taxon>Lentitheciaceae</taxon>
        <taxon>Lentithecium</taxon>
    </lineage>
</organism>
<feature type="transmembrane region" description="Helical" evidence="6">
    <location>
        <begin position="242"/>
        <end position="266"/>
    </location>
</feature>
<dbReference type="GO" id="GO:0016020">
    <property type="term" value="C:membrane"/>
    <property type="evidence" value="ECO:0007669"/>
    <property type="project" value="UniProtKB-SubCell"/>
</dbReference>
<reference evidence="8" key="1">
    <citation type="journal article" date="2020" name="Stud. Mycol.">
        <title>101 Dothideomycetes genomes: a test case for predicting lifestyles and emergence of pathogens.</title>
        <authorList>
            <person name="Haridas S."/>
            <person name="Albert R."/>
            <person name="Binder M."/>
            <person name="Bloem J."/>
            <person name="Labutti K."/>
            <person name="Salamov A."/>
            <person name="Andreopoulos B."/>
            <person name="Baker S."/>
            <person name="Barry K."/>
            <person name="Bills G."/>
            <person name="Bluhm B."/>
            <person name="Cannon C."/>
            <person name="Castanera R."/>
            <person name="Culley D."/>
            <person name="Daum C."/>
            <person name="Ezra D."/>
            <person name="Gonzalez J."/>
            <person name="Henrissat B."/>
            <person name="Kuo A."/>
            <person name="Liang C."/>
            <person name="Lipzen A."/>
            <person name="Lutzoni F."/>
            <person name="Magnuson J."/>
            <person name="Mondo S."/>
            <person name="Nolan M."/>
            <person name="Ohm R."/>
            <person name="Pangilinan J."/>
            <person name="Park H.-J."/>
            <person name="Ramirez L."/>
            <person name="Alfaro M."/>
            <person name="Sun H."/>
            <person name="Tritt A."/>
            <person name="Yoshinaga Y."/>
            <person name="Zwiers L.-H."/>
            <person name="Turgeon B."/>
            <person name="Goodwin S."/>
            <person name="Spatafora J."/>
            <person name="Crous P."/>
            <person name="Grigoriev I."/>
        </authorList>
    </citation>
    <scope>NUCLEOTIDE SEQUENCE</scope>
    <source>
        <strain evidence="8">CBS 122367</strain>
    </source>
</reference>
<keyword evidence="9" id="KW-1185">Reference proteome</keyword>
<dbReference type="PANTHER" id="PTHR33048:SF129">
    <property type="entry name" value="INTEGRAL MEMBRANE PROTEIN-RELATED"/>
    <property type="match status" value="1"/>
</dbReference>
<sequence length="330" mass="36683">MIDTPTSTPKYPGVLPPPPGVTPDANFKQSGLNILTQTACITVTSIFLFLRLYTKHVTSNKYYSDDCPLGIGIHMWNVSPENFRKAFQLGYVLEVLYGPVILLTKLAILQLLIRIFNIKKRFVFSVRMLIGVLALYYIAITLVKIFICKPVEKFWNHKTPGKCLNTNTVFISDCVVSLVTDFVILVSPLPVIWNLQMDLRRKLGSSVALAVGAIACVASILRLEASVRTMDDIDKSYVFGPILLYSCGEIAVGVICGCIPVLPALYRYYCNKGPKQSRWNNTESYGSGKEGLSRKSHKGMLPLEDLPSIEFSPHAPIVRNADTRKSSWSG</sequence>
<evidence type="ECO:0000259" key="7">
    <source>
        <dbReference type="Pfam" id="PF20684"/>
    </source>
</evidence>
<feature type="transmembrane region" description="Helical" evidence="6">
    <location>
        <begin position="167"/>
        <end position="191"/>
    </location>
</feature>
<dbReference type="PANTHER" id="PTHR33048">
    <property type="entry name" value="PTH11-LIKE INTEGRAL MEMBRANE PROTEIN (AFU_ORTHOLOGUE AFUA_5G11245)"/>
    <property type="match status" value="1"/>
</dbReference>
<feature type="transmembrane region" description="Helical" evidence="6">
    <location>
        <begin position="34"/>
        <end position="53"/>
    </location>
</feature>
<accession>A0A6G1IT64</accession>
<keyword evidence="2 6" id="KW-0812">Transmembrane</keyword>
<feature type="transmembrane region" description="Helical" evidence="6">
    <location>
        <begin position="96"/>
        <end position="116"/>
    </location>
</feature>
<evidence type="ECO:0000256" key="6">
    <source>
        <dbReference type="SAM" id="Phobius"/>
    </source>
</evidence>
<name>A0A6G1IT64_9PLEO</name>
<dbReference type="InterPro" id="IPR052337">
    <property type="entry name" value="SAT4-like"/>
</dbReference>
<comment type="similarity">
    <text evidence="5">Belongs to the SAT4 family.</text>
</comment>
<dbReference type="OrthoDB" id="5342292at2759"/>
<dbReference type="EMBL" id="MU005593">
    <property type="protein sequence ID" value="KAF2681131.1"/>
    <property type="molecule type" value="Genomic_DNA"/>
</dbReference>
<feature type="transmembrane region" description="Helical" evidence="6">
    <location>
        <begin position="128"/>
        <end position="147"/>
    </location>
</feature>
<evidence type="ECO:0000256" key="2">
    <source>
        <dbReference type="ARBA" id="ARBA00022692"/>
    </source>
</evidence>
<keyword evidence="3 6" id="KW-1133">Transmembrane helix</keyword>
<proteinExistence type="inferred from homology"/>
<dbReference type="AlphaFoldDB" id="A0A6G1IT64"/>
<feature type="domain" description="Rhodopsin" evidence="7">
    <location>
        <begin position="66"/>
        <end position="266"/>
    </location>
</feature>
<evidence type="ECO:0000256" key="4">
    <source>
        <dbReference type="ARBA" id="ARBA00023136"/>
    </source>
</evidence>
<gene>
    <name evidence="8" type="ORF">K458DRAFT_310450</name>
</gene>
<evidence type="ECO:0000256" key="5">
    <source>
        <dbReference type="ARBA" id="ARBA00038359"/>
    </source>
</evidence>
<evidence type="ECO:0000313" key="9">
    <source>
        <dbReference type="Proteomes" id="UP000799291"/>
    </source>
</evidence>
<keyword evidence="4 6" id="KW-0472">Membrane</keyword>
<comment type="subcellular location">
    <subcellularLocation>
        <location evidence="1">Membrane</location>
        <topology evidence="1">Multi-pass membrane protein</topology>
    </subcellularLocation>
</comment>
<feature type="transmembrane region" description="Helical" evidence="6">
    <location>
        <begin position="203"/>
        <end position="222"/>
    </location>
</feature>